<evidence type="ECO:0000313" key="2">
    <source>
        <dbReference type="EMBL" id="MDT0293335.1"/>
    </source>
</evidence>
<protein>
    <submittedName>
        <fullName evidence="2">Rhodanese-like domain-containing protein</fullName>
    </submittedName>
</protein>
<keyword evidence="3" id="KW-1185">Reference proteome</keyword>
<feature type="domain" description="Rhodanese" evidence="1">
    <location>
        <begin position="38"/>
        <end position="121"/>
    </location>
</feature>
<dbReference type="PROSITE" id="PS50206">
    <property type="entry name" value="RHODANESE_3"/>
    <property type="match status" value="1"/>
</dbReference>
<proteinExistence type="predicted"/>
<name>A0ABU2KF62_9FLAO</name>
<dbReference type="PROSITE" id="PS51257">
    <property type="entry name" value="PROKAR_LIPOPROTEIN"/>
    <property type="match status" value="1"/>
</dbReference>
<dbReference type="PANTHER" id="PTHR43031:SF1">
    <property type="entry name" value="PYRIDINE NUCLEOTIDE-DISULPHIDE OXIDOREDUCTASE"/>
    <property type="match status" value="1"/>
</dbReference>
<dbReference type="Proteomes" id="UP001182991">
    <property type="component" value="Unassembled WGS sequence"/>
</dbReference>
<dbReference type="CDD" id="cd00158">
    <property type="entry name" value="RHOD"/>
    <property type="match status" value="1"/>
</dbReference>
<dbReference type="Pfam" id="PF00581">
    <property type="entry name" value="Rhodanese"/>
    <property type="match status" value="1"/>
</dbReference>
<dbReference type="PANTHER" id="PTHR43031">
    <property type="entry name" value="FAD-DEPENDENT OXIDOREDUCTASE"/>
    <property type="match status" value="1"/>
</dbReference>
<dbReference type="Gene3D" id="3.40.250.10">
    <property type="entry name" value="Rhodanese-like domain"/>
    <property type="match status" value="1"/>
</dbReference>
<sequence>MKNIVLILTLISTLTACNAQQKDNIEILSATEFKEAVTNKEVQLVDVRTPEEFKEGEIDDALNIDFLQNESFTTQFEKLDKEEPVYIYCRSGNRSGKAAKQLKQMGFKEIYDLDGGYMNYPYKK</sequence>
<evidence type="ECO:0000259" key="1">
    <source>
        <dbReference type="PROSITE" id="PS50206"/>
    </source>
</evidence>
<dbReference type="SUPFAM" id="SSF52821">
    <property type="entry name" value="Rhodanese/Cell cycle control phosphatase"/>
    <property type="match status" value="1"/>
</dbReference>
<gene>
    <name evidence="2" type="ORF">RLT85_01675</name>
</gene>
<reference evidence="3" key="1">
    <citation type="submission" date="2023-07" db="EMBL/GenBank/DDBJ databases">
        <title>Isolating and identifying novel microbial strains from the Mariana Trench.</title>
        <authorList>
            <person name="Fu H."/>
        </authorList>
    </citation>
    <scope>NUCLEOTIDE SEQUENCE [LARGE SCALE GENOMIC DNA]</scope>
    <source>
        <strain evidence="3">T-y2</strain>
    </source>
</reference>
<dbReference type="EMBL" id="JAVRBG010000001">
    <property type="protein sequence ID" value="MDT0293335.1"/>
    <property type="molecule type" value="Genomic_DNA"/>
</dbReference>
<organism evidence="2 3">
    <name type="scientific">Mesonia ostreae</name>
    <dbReference type="NCBI Taxonomy" id="861110"/>
    <lineage>
        <taxon>Bacteria</taxon>
        <taxon>Pseudomonadati</taxon>
        <taxon>Bacteroidota</taxon>
        <taxon>Flavobacteriia</taxon>
        <taxon>Flavobacteriales</taxon>
        <taxon>Flavobacteriaceae</taxon>
        <taxon>Mesonia</taxon>
    </lineage>
</organism>
<dbReference type="InterPro" id="IPR036873">
    <property type="entry name" value="Rhodanese-like_dom_sf"/>
</dbReference>
<evidence type="ECO:0000313" key="3">
    <source>
        <dbReference type="Proteomes" id="UP001182991"/>
    </source>
</evidence>
<dbReference type="InterPro" id="IPR050229">
    <property type="entry name" value="GlpE_sulfurtransferase"/>
</dbReference>
<dbReference type="SMART" id="SM00450">
    <property type="entry name" value="RHOD"/>
    <property type="match status" value="1"/>
</dbReference>
<dbReference type="InterPro" id="IPR001763">
    <property type="entry name" value="Rhodanese-like_dom"/>
</dbReference>
<accession>A0ABU2KF62</accession>
<comment type="caution">
    <text evidence="2">The sequence shown here is derived from an EMBL/GenBank/DDBJ whole genome shotgun (WGS) entry which is preliminary data.</text>
</comment>
<dbReference type="RefSeq" id="WP_311400305.1">
    <property type="nucleotide sequence ID" value="NZ_JAVRBG010000001.1"/>
</dbReference>